<feature type="transmembrane region" description="Helical" evidence="1">
    <location>
        <begin position="78"/>
        <end position="98"/>
    </location>
</feature>
<dbReference type="Proteomes" id="UP000190814">
    <property type="component" value="Unassembled WGS sequence"/>
</dbReference>
<evidence type="ECO:0000313" key="3">
    <source>
        <dbReference type="Proteomes" id="UP000190814"/>
    </source>
</evidence>
<name>A0A1T4VMV3_9FIRM</name>
<keyword evidence="3" id="KW-1185">Reference proteome</keyword>
<gene>
    <name evidence="2" type="ORF">SAMN02745111_01262</name>
</gene>
<organism evidence="2 3">
    <name type="scientific">Eubacterium uniforme</name>
    <dbReference type="NCBI Taxonomy" id="39495"/>
    <lineage>
        <taxon>Bacteria</taxon>
        <taxon>Bacillati</taxon>
        <taxon>Bacillota</taxon>
        <taxon>Clostridia</taxon>
        <taxon>Eubacteriales</taxon>
        <taxon>Eubacteriaceae</taxon>
        <taxon>Eubacterium</taxon>
    </lineage>
</organism>
<dbReference type="EMBL" id="FUXZ01000007">
    <property type="protein sequence ID" value="SKA66267.1"/>
    <property type="molecule type" value="Genomic_DNA"/>
</dbReference>
<dbReference type="AlphaFoldDB" id="A0A1T4VMV3"/>
<dbReference type="InterPro" id="IPR017850">
    <property type="entry name" value="Alkaline_phosphatase_core_sf"/>
</dbReference>
<evidence type="ECO:0008006" key="4">
    <source>
        <dbReference type="Google" id="ProtNLM"/>
    </source>
</evidence>
<keyword evidence="1" id="KW-1133">Transmembrane helix</keyword>
<evidence type="ECO:0000256" key="1">
    <source>
        <dbReference type="SAM" id="Phobius"/>
    </source>
</evidence>
<protein>
    <recommendedName>
        <fullName evidence="4">Sulfatase</fullName>
    </recommendedName>
</protein>
<sequence length="512" mass="59779">MNSKINAVFKALTKTRKRIVLVLMMLLVDAYPCAFIYFNNIDEVNIAGAIGPFLLFVAVSAVVGMITFRIMKEGSKAGLFTAVFMMIFMNYMVIQKLVNKILPFLSYLLFLILVIVLLVLLFKKINKSEADLYTWCQIITFVCGGLVLFNGLAAIPKVINEHKTVKRLDVSQYAVNKDVKNNVYYFIFDEYGGYENLKYYYGYDNSKFYEDLVSEGFSVSKNTYNREGIMTRDIVPNILNLDYVTDVNKLEKQCLDYLNQPVLYRFFEDMGYQINMINHDNYLLANGCNELNEYKGSSRKNETREMLEKILENSAFDFIDLKIRRQFKHDIDDDKIENIQVVIEDLKNAYKYTEDKPTFTIGYIQLPHNPFIFKSDGTISPDKLYNQWNKKEKYIEQLKYTNSLIKEIVDNIKKNDPKATIVIQSDHGARYPYFCMVEYKSDQYNEVVETEKMQNALNVVYNGEDGKVIDISGLSAINTWRTILNTNYGTNYKMLDEPHDFVFKWYFTDSYR</sequence>
<dbReference type="Gene3D" id="3.40.720.10">
    <property type="entry name" value="Alkaline Phosphatase, subunit A"/>
    <property type="match status" value="1"/>
</dbReference>
<feature type="transmembrane region" description="Helical" evidence="1">
    <location>
        <begin position="20"/>
        <end position="38"/>
    </location>
</feature>
<reference evidence="2 3" key="1">
    <citation type="submission" date="2017-02" db="EMBL/GenBank/DDBJ databases">
        <authorList>
            <person name="Peterson S.W."/>
        </authorList>
    </citation>
    <scope>NUCLEOTIDE SEQUENCE [LARGE SCALE GENOMIC DNA]</scope>
    <source>
        <strain evidence="2 3">ATCC 35992</strain>
    </source>
</reference>
<dbReference type="SUPFAM" id="SSF53649">
    <property type="entry name" value="Alkaline phosphatase-like"/>
    <property type="match status" value="1"/>
</dbReference>
<feature type="transmembrane region" description="Helical" evidence="1">
    <location>
        <begin position="104"/>
        <end position="122"/>
    </location>
</feature>
<keyword evidence="1" id="KW-0812">Transmembrane</keyword>
<keyword evidence="1" id="KW-0472">Membrane</keyword>
<feature type="transmembrane region" description="Helical" evidence="1">
    <location>
        <begin position="134"/>
        <end position="155"/>
    </location>
</feature>
<feature type="transmembrane region" description="Helical" evidence="1">
    <location>
        <begin position="44"/>
        <end position="66"/>
    </location>
</feature>
<evidence type="ECO:0000313" key="2">
    <source>
        <dbReference type="EMBL" id="SKA66267.1"/>
    </source>
</evidence>
<proteinExistence type="predicted"/>
<dbReference type="STRING" id="39495.SAMN02745111_01262"/>
<accession>A0A1T4VMV3</accession>
<dbReference type="RefSeq" id="WP_078766127.1">
    <property type="nucleotide sequence ID" value="NZ_FUXZ01000007.1"/>
</dbReference>
<dbReference type="OrthoDB" id="2082931at2"/>